<feature type="transmembrane region" description="Helical" evidence="2">
    <location>
        <begin position="101"/>
        <end position="123"/>
    </location>
</feature>
<gene>
    <name evidence="3" type="ORF">Hsar01_01984</name>
</gene>
<feature type="compositionally biased region" description="Low complexity" evidence="1">
    <location>
        <begin position="207"/>
        <end position="234"/>
    </location>
</feature>
<feature type="transmembrane region" description="Helical" evidence="2">
    <location>
        <begin position="76"/>
        <end position="94"/>
    </location>
</feature>
<accession>A0ABP9UME2</accession>
<feature type="transmembrane region" description="Helical" evidence="2">
    <location>
        <begin position="129"/>
        <end position="153"/>
    </location>
</feature>
<feature type="region of interest" description="Disordered" evidence="1">
    <location>
        <begin position="203"/>
        <end position="265"/>
    </location>
</feature>
<keyword evidence="2" id="KW-0812">Transmembrane</keyword>
<dbReference type="PANTHER" id="PTHR37917:SF9">
    <property type="entry name" value="RHOPTRY PROTEIN"/>
    <property type="match status" value="1"/>
</dbReference>
<keyword evidence="4" id="KW-1185">Reference proteome</keyword>
<keyword evidence="2" id="KW-1133">Transmembrane helix</keyword>
<proteinExistence type="predicted"/>
<feature type="transmembrane region" description="Helical" evidence="2">
    <location>
        <begin position="160"/>
        <end position="180"/>
    </location>
</feature>
<keyword evidence="2" id="KW-0472">Membrane</keyword>
<evidence type="ECO:0000313" key="3">
    <source>
        <dbReference type="EMBL" id="GAA5482760.1"/>
    </source>
</evidence>
<evidence type="ECO:0000313" key="4">
    <source>
        <dbReference type="Proteomes" id="UP001476282"/>
    </source>
</evidence>
<sequence>MPAGVLGISVGVLGISVGDLGISVGDLGISAGDLGISAGDLGISAGDLGISAGDLGISVGDLGISAGDLGISVGDLGISAGVLGISVGVLGISIGDLGISVGVLGISIGVLGISVEVLGISIGDLGISVGVLGISIGVIGISIGVIGISVGVLGMSVGDLGISIGVLGMSGGVLGISSGVDKLGVESRTCFQATPSKCLRATRARARSSASSAPHGQEAAGESGLRARARAASSVPKGRRTLAPGFTPGNPARPRTRAPAGATEAVGNHLPSFPVPLPGVNFVGRWFVSGEAGGEGLEVRPQGGGVRGACPAVDARRPHAGAACLRSPFSSGVNKRPGRGWKLGREIRGGSARARRCRFHQRCSSGRGIARLGRGR</sequence>
<evidence type="ECO:0000256" key="2">
    <source>
        <dbReference type="SAM" id="Phobius"/>
    </source>
</evidence>
<evidence type="ECO:0000256" key="1">
    <source>
        <dbReference type="SAM" id="MobiDB-lite"/>
    </source>
</evidence>
<protein>
    <submittedName>
        <fullName evidence="3">Uncharacterized protein</fullName>
    </submittedName>
</protein>
<name>A0ABP9UME2_9BACT</name>
<organism evidence="3 4">
    <name type="scientific">Haloferula sargassicola</name>
    <dbReference type="NCBI Taxonomy" id="490096"/>
    <lineage>
        <taxon>Bacteria</taxon>
        <taxon>Pseudomonadati</taxon>
        <taxon>Verrucomicrobiota</taxon>
        <taxon>Verrucomicrobiia</taxon>
        <taxon>Verrucomicrobiales</taxon>
        <taxon>Verrucomicrobiaceae</taxon>
        <taxon>Haloferula</taxon>
    </lineage>
</organism>
<dbReference type="PANTHER" id="PTHR37917">
    <property type="entry name" value="PROTEIN CBG03580"/>
    <property type="match status" value="1"/>
</dbReference>
<dbReference type="Proteomes" id="UP001476282">
    <property type="component" value="Unassembled WGS sequence"/>
</dbReference>
<feature type="compositionally biased region" description="Low complexity" evidence="1">
    <location>
        <begin position="247"/>
        <end position="263"/>
    </location>
</feature>
<reference evidence="3 4" key="1">
    <citation type="submission" date="2024-02" db="EMBL/GenBank/DDBJ databases">
        <title>Haloferula sargassicola NBRC 104335.</title>
        <authorList>
            <person name="Ichikawa N."/>
            <person name="Katano-Makiyama Y."/>
            <person name="Hidaka K."/>
        </authorList>
    </citation>
    <scope>NUCLEOTIDE SEQUENCE [LARGE SCALE GENOMIC DNA]</scope>
    <source>
        <strain evidence="3 4">NBRC 104335</strain>
    </source>
</reference>
<comment type="caution">
    <text evidence="3">The sequence shown here is derived from an EMBL/GenBank/DDBJ whole genome shotgun (WGS) entry which is preliminary data.</text>
</comment>
<dbReference type="EMBL" id="BAABRI010000009">
    <property type="protein sequence ID" value="GAA5482760.1"/>
    <property type="molecule type" value="Genomic_DNA"/>
</dbReference>